<evidence type="ECO:0000259" key="3">
    <source>
        <dbReference type="PROSITE" id="PS51186"/>
    </source>
</evidence>
<keyword evidence="1" id="KW-0808">Transferase</keyword>
<dbReference type="RefSeq" id="WP_084060756.1">
    <property type="nucleotide sequence ID" value="NZ_FWXO01000002.1"/>
</dbReference>
<keyword evidence="2" id="KW-0012">Acyltransferase</keyword>
<dbReference type="EMBL" id="FWXO01000002">
    <property type="protein sequence ID" value="SMC50169.1"/>
    <property type="molecule type" value="Genomic_DNA"/>
</dbReference>
<dbReference type="GO" id="GO:0016747">
    <property type="term" value="F:acyltransferase activity, transferring groups other than amino-acyl groups"/>
    <property type="evidence" value="ECO:0007669"/>
    <property type="project" value="InterPro"/>
</dbReference>
<dbReference type="Proteomes" id="UP000192360">
    <property type="component" value="Unassembled WGS sequence"/>
</dbReference>
<keyword evidence="5" id="KW-1185">Reference proteome</keyword>
<dbReference type="STRING" id="504486.SAMN05660703_1437"/>
<sequence length="177" mass="20599">MKNDFQLIRLAATDQAELVALSIKTFSDAFKHQNTTENFNVYIHTALTSEKLTQELNNPNSEFYFAKINNETIGYVKLNFNEAQSDLKEKKGMELERIYVLQDFQGNNLGKRLLDFTITQAKQRKLTYVWLGVWDKNLRAIDFYKRNGFIISGSHPFYLGSDCQTDLIMKLEISEHK</sequence>
<dbReference type="OrthoDB" id="7205533at2"/>
<protein>
    <submittedName>
        <fullName evidence="4">Ribosomal protein S18 acetylase RimI</fullName>
    </submittedName>
</protein>
<dbReference type="InterPro" id="IPR000182">
    <property type="entry name" value="GNAT_dom"/>
</dbReference>
<evidence type="ECO:0000256" key="2">
    <source>
        <dbReference type="ARBA" id="ARBA00023315"/>
    </source>
</evidence>
<gene>
    <name evidence="4" type="ORF">SAMN05660703_1437</name>
</gene>
<keyword evidence="4" id="KW-0687">Ribonucleoprotein</keyword>
<reference evidence="4 5" key="1">
    <citation type="submission" date="2017-04" db="EMBL/GenBank/DDBJ databases">
        <authorList>
            <person name="Afonso C.L."/>
            <person name="Miller P.J."/>
            <person name="Scott M.A."/>
            <person name="Spackman E."/>
            <person name="Goraichik I."/>
            <person name="Dimitrov K.M."/>
            <person name="Suarez D.L."/>
            <person name="Swayne D.E."/>
        </authorList>
    </citation>
    <scope>NUCLEOTIDE SEQUENCE [LARGE SCALE GENOMIC DNA]</scope>
    <source>
        <strain evidence="4 5">DSM 21164</strain>
    </source>
</reference>
<dbReference type="PROSITE" id="PS51186">
    <property type="entry name" value="GNAT"/>
    <property type="match status" value="1"/>
</dbReference>
<evidence type="ECO:0000256" key="1">
    <source>
        <dbReference type="ARBA" id="ARBA00022679"/>
    </source>
</evidence>
<evidence type="ECO:0000313" key="5">
    <source>
        <dbReference type="Proteomes" id="UP000192360"/>
    </source>
</evidence>
<dbReference type="InterPro" id="IPR016181">
    <property type="entry name" value="Acyl_CoA_acyltransferase"/>
</dbReference>
<dbReference type="PANTHER" id="PTHR43420:SF47">
    <property type="entry name" value="N-ACETYLTRANSFERASE DOMAIN-CONTAINING PROTEIN"/>
    <property type="match status" value="1"/>
</dbReference>
<dbReference type="Gene3D" id="3.40.630.30">
    <property type="match status" value="1"/>
</dbReference>
<proteinExistence type="predicted"/>
<organism evidence="4 5">
    <name type="scientific">Cellulophaga tyrosinoxydans</name>
    <dbReference type="NCBI Taxonomy" id="504486"/>
    <lineage>
        <taxon>Bacteria</taxon>
        <taxon>Pseudomonadati</taxon>
        <taxon>Bacteroidota</taxon>
        <taxon>Flavobacteriia</taxon>
        <taxon>Flavobacteriales</taxon>
        <taxon>Flavobacteriaceae</taxon>
        <taxon>Cellulophaga</taxon>
    </lineage>
</organism>
<evidence type="ECO:0000313" key="4">
    <source>
        <dbReference type="EMBL" id="SMC50169.1"/>
    </source>
</evidence>
<dbReference type="InterPro" id="IPR050680">
    <property type="entry name" value="YpeA/RimI_acetyltransf"/>
</dbReference>
<accession>A0A1W1ZP12</accession>
<feature type="domain" description="N-acetyltransferase" evidence="3">
    <location>
        <begin position="6"/>
        <end position="174"/>
    </location>
</feature>
<dbReference type="AlphaFoldDB" id="A0A1W1ZP12"/>
<dbReference type="CDD" id="cd04301">
    <property type="entry name" value="NAT_SF"/>
    <property type="match status" value="1"/>
</dbReference>
<dbReference type="Pfam" id="PF00583">
    <property type="entry name" value="Acetyltransf_1"/>
    <property type="match status" value="1"/>
</dbReference>
<dbReference type="SUPFAM" id="SSF55729">
    <property type="entry name" value="Acyl-CoA N-acyltransferases (Nat)"/>
    <property type="match status" value="1"/>
</dbReference>
<name>A0A1W1ZP12_9FLAO</name>
<keyword evidence="4" id="KW-0689">Ribosomal protein</keyword>
<dbReference type="PANTHER" id="PTHR43420">
    <property type="entry name" value="ACETYLTRANSFERASE"/>
    <property type="match status" value="1"/>
</dbReference>
<dbReference type="GO" id="GO:0005840">
    <property type="term" value="C:ribosome"/>
    <property type="evidence" value="ECO:0007669"/>
    <property type="project" value="UniProtKB-KW"/>
</dbReference>